<organism evidence="2 3">
    <name type="scientific">Neobacillus piezotolerans</name>
    <dbReference type="NCBI Taxonomy" id="2259171"/>
    <lineage>
        <taxon>Bacteria</taxon>
        <taxon>Bacillati</taxon>
        <taxon>Bacillota</taxon>
        <taxon>Bacilli</taxon>
        <taxon>Bacillales</taxon>
        <taxon>Bacillaceae</taxon>
        <taxon>Neobacillus</taxon>
    </lineage>
</organism>
<dbReference type="GO" id="GO:0016787">
    <property type="term" value="F:hydrolase activity"/>
    <property type="evidence" value="ECO:0007669"/>
    <property type="project" value="UniProtKB-KW"/>
</dbReference>
<feature type="domain" description="SGNH hydrolase-type esterase" evidence="1">
    <location>
        <begin position="66"/>
        <end position="226"/>
    </location>
</feature>
<dbReference type="Gene3D" id="2.60.120.260">
    <property type="entry name" value="Galactose-binding domain-like"/>
    <property type="match status" value="1"/>
</dbReference>
<evidence type="ECO:0000259" key="1">
    <source>
        <dbReference type="Pfam" id="PF13472"/>
    </source>
</evidence>
<dbReference type="InterPro" id="IPR013830">
    <property type="entry name" value="SGNH_hydro"/>
</dbReference>
<dbReference type="Proteomes" id="UP000257144">
    <property type="component" value="Unassembled WGS sequence"/>
</dbReference>
<dbReference type="AlphaFoldDB" id="A0A3D8GQ81"/>
<comment type="caution">
    <text evidence="2">The sequence shown here is derived from an EMBL/GenBank/DDBJ whole genome shotgun (WGS) entry which is preliminary data.</text>
</comment>
<dbReference type="SUPFAM" id="SSF52266">
    <property type="entry name" value="SGNH hydrolase"/>
    <property type="match status" value="1"/>
</dbReference>
<dbReference type="CDD" id="cd00229">
    <property type="entry name" value="SGNH_hydrolase"/>
    <property type="match status" value="1"/>
</dbReference>
<dbReference type="InterPro" id="IPR051532">
    <property type="entry name" value="Ester_Hydrolysis_Enzymes"/>
</dbReference>
<reference evidence="2 3" key="1">
    <citation type="submission" date="2018-07" db="EMBL/GenBank/DDBJ databases">
        <title>Bacillus sp. YLB-04 draft genome sequence.</title>
        <authorList>
            <person name="Yu L."/>
            <person name="Tang X."/>
        </authorList>
    </citation>
    <scope>NUCLEOTIDE SEQUENCE [LARGE SCALE GENOMIC DNA]</scope>
    <source>
        <strain evidence="2 3">YLB-04</strain>
    </source>
</reference>
<dbReference type="Pfam" id="PF13472">
    <property type="entry name" value="Lipase_GDSL_2"/>
    <property type="match status" value="1"/>
</dbReference>
<dbReference type="PANTHER" id="PTHR30383">
    <property type="entry name" value="THIOESTERASE 1/PROTEASE 1/LYSOPHOSPHOLIPASE L1"/>
    <property type="match status" value="1"/>
</dbReference>
<dbReference type="InterPro" id="IPR036514">
    <property type="entry name" value="SGNH_hydro_sf"/>
</dbReference>
<keyword evidence="2" id="KW-0378">Hydrolase</keyword>
<evidence type="ECO:0000313" key="3">
    <source>
        <dbReference type="Proteomes" id="UP000257144"/>
    </source>
</evidence>
<proteinExistence type="predicted"/>
<keyword evidence="3" id="KW-1185">Reference proteome</keyword>
<dbReference type="OrthoDB" id="8233337at2"/>
<dbReference type="Gene3D" id="3.40.50.1110">
    <property type="entry name" value="SGNH hydrolase"/>
    <property type="match status" value="1"/>
</dbReference>
<evidence type="ECO:0000313" key="2">
    <source>
        <dbReference type="EMBL" id="RDU36441.1"/>
    </source>
</evidence>
<protein>
    <submittedName>
        <fullName evidence="2">SGNH/GDSL hydrolase family protein</fullName>
    </submittedName>
</protein>
<dbReference type="EMBL" id="QNQT01000005">
    <property type="protein sequence ID" value="RDU36441.1"/>
    <property type="molecule type" value="Genomic_DNA"/>
</dbReference>
<sequence>MTVGLQNKRTEYMKKTPFRMLILSAGMLFLLVWLINSSTSAKEATASTRGFYKNISKGRDFNYLIIGDSIGRGSGVGHKDETWFALFEEEIRRDYGSNGKRYSIVQSGATSFEGIVKYDNEKPRFPVDLVFIVFGENDRKYMDARQFSFLYEQLLRKVKTDHPNADIITFTESCLTYESFADTIRKVSGHYEAMNIDMRVPFKNSGLDTDKLTRDLIHPNKIGYELYAGEIAKSIKATVQSGKKAAPMPAPINRGLSREYKKIGEPSNQSGFVKSGKNFFSREKGSFIEYEFKGTMIGYTVERGPEGGEVDVVIDGKKVDTVSTWWPFKRERHIFLAGSLGEGPHRIRFVHTGEIAIQGSQVLKPSFRIKAIIAEKGTP</sequence>
<accession>A0A3D8GQ81</accession>
<name>A0A3D8GQ81_9BACI</name>
<gene>
    <name evidence="2" type="ORF">DRW41_12985</name>
</gene>